<dbReference type="PRINTS" id="PR00507">
    <property type="entry name" value="N12N6MTFRASE"/>
</dbReference>
<dbReference type="PANTHER" id="PTHR33841">
    <property type="entry name" value="DNA METHYLTRANSFERASE YEEA-RELATED"/>
    <property type="match status" value="1"/>
</dbReference>
<evidence type="ECO:0000313" key="8">
    <source>
        <dbReference type="EMBL" id="MBT0770301.1"/>
    </source>
</evidence>
<keyword evidence="4" id="KW-0808">Transferase</keyword>
<dbReference type="GO" id="GO:0032259">
    <property type="term" value="P:methylation"/>
    <property type="evidence" value="ECO:0007669"/>
    <property type="project" value="UniProtKB-KW"/>
</dbReference>
<evidence type="ECO:0000259" key="7">
    <source>
        <dbReference type="Pfam" id="PF07669"/>
    </source>
</evidence>
<reference evidence="8 9" key="1">
    <citation type="submission" date="2021-05" db="EMBL/GenBank/DDBJ databases">
        <title>Kineosporia and Streptomyces sp. nov. two new marine actinobacteria isolated from Coral.</title>
        <authorList>
            <person name="Buangrab K."/>
            <person name="Sutthacheep M."/>
            <person name="Yeemin T."/>
            <person name="Harunari E."/>
            <person name="Igarashi Y."/>
            <person name="Kanchanasin P."/>
            <person name="Tanasupawat S."/>
            <person name="Phongsopitanun W."/>
        </authorList>
    </citation>
    <scope>NUCLEOTIDE SEQUENCE [LARGE SCALE GENOMIC DNA]</scope>
    <source>
        <strain evidence="8 9">J2-2</strain>
    </source>
</reference>
<comment type="catalytic activity">
    <reaction evidence="6">
        <text>a 2'-deoxyadenosine in DNA + S-adenosyl-L-methionine = an N(6)-methyl-2'-deoxyadenosine in DNA + S-adenosyl-L-homocysteine + H(+)</text>
        <dbReference type="Rhea" id="RHEA:15197"/>
        <dbReference type="Rhea" id="RHEA-COMP:12418"/>
        <dbReference type="Rhea" id="RHEA-COMP:12419"/>
        <dbReference type="ChEBI" id="CHEBI:15378"/>
        <dbReference type="ChEBI" id="CHEBI:57856"/>
        <dbReference type="ChEBI" id="CHEBI:59789"/>
        <dbReference type="ChEBI" id="CHEBI:90615"/>
        <dbReference type="ChEBI" id="CHEBI:90616"/>
        <dbReference type="EC" id="2.1.1.72"/>
    </reaction>
</comment>
<dbReference type="EC" id="2.1.1.72" evidence="2"/>
<accession>A0ABS5TGU5</accession>
<sequence length="513" mass="55884">MTVTAGPPGSDASMIAEFLSGVERRRTEVMSHLDPKSQAAHGQYFTPVPAAQIIVSMFTLVERDKVRIFDPGAGTGSLTAALVTRLMGDKITKSIEIVAAEIDAAILPALSNTLDDCVALGRALNVKVSTELVHDDLLDMHVGLRRASAPLGQFDLIPVNPPYYKLSASQRARLAPDALDTPNIYSTFLLIASDLLTDGGQVSAITPRSFANGTYFKNFRKSFLDAVTLDRIHLFDSRKSVFADGGVLQENIIFSATKAGTRKDVLLSISHGTDDDATLRSVPYAEVVKPSDPDSFVRLPTTDEHSALATVFDRLPCDLPALGVKASTGPVVDFRLREHTRPQLGRGCVPLLYPSNIFGGAVRWPLVRTKDQAIVVNDDTRKWLVADGRFVLVKRFSSKEERRRVVAAVYEPSETAHQWLGLDNKLNFIHINKNGLPRDLAYGLALWLNSSVLDDHFRTFSGHTQVNVGDLKSMRYPSLDNLAALGAALTLDAMPEQGVIDALVAQHVDGFSS</sequence>
<gene>
    <name evidence="8" type="ORF">KIH74_15270</name>
</gene>
<dbReference type="EMBL" id="JAHBAY010000005">
    <property type="protein sequence ID" value="MBT0770301.1"/>
    <property type="molecule type" value="Genomic_DNA"/>
</dbReference>
<evidence type="ECO:0000256" key="1">
    <source>
        <dbReference type="ARBA" id="ARBA00006594"/>
    </source>
</evidence>
<dbReference type="SUPFAM" id="SSF53335">
    <property type="entry name" value="S-adenosyl-L-methionine-dependent methyltransferases"/>
    <property type="match status" value="1"/>
</dbReference>
<proteinExistence type="inferred from homology"/>
<dbReference type="InterPro" id="IPR050953">
    <property type="entry name" value="N4_N6_ade-DNA_methylase"/>
</dbReference>
<evidence type="ECO:0000256" key="3">
    <source>
        <dbReference type="ARBA" id="ARBA00022603"/>
    </source>
</evidence>
<protein>
    <recommendedName>
        <fullName evidence="2">site-specific DNA-methyltransferase (adenine-specific)</fullName>
        <ecNumber evidence="2">2.1.1.72</ecNumber>
    </recommendedName>
</protein>
<evidence type="ECO:0000256" key="2">
    <source>
        <dbReference type="ARBA" id="ARBA00011900"/>
    </source>
</evidence>
<evidence type="ECO:0000256" key="6">
    <source>
        <dbReference type="ARBA" id="ARBA00047942"/>
    </source>
</evidence>
<evidence type="ECO:0000256" key="4">
    <source>
        <dbReference type="ARBA" id="ARBA00022679"/>
    </source>
</evidence>
<dbReference type="InterPro" id="IPR029063">
    <property type="entry name" value="SAM-dependent_MTases_sf"/>
</dbReference>
<evidence type="ECO:0000256" key="5">
    <source>
        <dbReference type="ARBA" id="ARBA00022691"/>
    </source>
</evidence>
<comment type="caution">
    <text evidence="8">The sequence shown here is derived from an EMBL/GenBank/DDBJ whole genome shotgun (WGS) entry which is preliminary data.</text>
</comment>
<name>A0ABS5TGU5_9ACTN</name>
<keyword evidence="9" id="KW-1185">Reference proteome</keyword>
<dbReference type="Gene3D" id="3.40.50.150">
    <property type="entry name" value="Vaccinia Virus protein VP39"/>
    <property type="match status" value="1"/>
</dbReference>
<dbReference type="Pfam" id="PF07669">
    <property type="entry name" value="Eco57I"/>
    <property type="match status" value="1"/>
</dbReference>
<keyword evidence="5" id="KW-0949">S-adenosyl-L-methionine</keyword>
<feature type="domain" description="Type II methyltransferase M.TaqI-like" evidence="7">
    <location>
        <begin position="152"/>
        <end position="242"/>
    </location>
</feature>
<dbReference type="PANTHER" id="PTHR33841:SF5">
    <property type="entry name" value="DNA METHYLASE (MODIFICATION METHYLASE) (METHYLTRANSFERASE)-RELATED"/>
    <property type="match status" value="1"/>
</dbReference>
<organism evidence="8 9">
    <name type="scientific">Kineosporia corallincola</name>
    <dbReference type="NCBI Taxonomy" id="2835133"/>
    <lineage>
        <taxon>Bacteria</taxon>
        <taxon>Bacillati</taxon>
        <taxon>Actinomycetota</taxon>
        <taxon>Actinomycetes</taxon>
        <taxon>Kineosporiales</taxon>
        <taxon>Kineosporiaceae</taxon>
        <taxon>Kineosporia</taxon>
    </lineage>
</organism>
<dbReference type="GO" id="GO:0008168">
    <property type="term" value="F:methyltransferase activity"/>
    <property type="evidence" value="ECO:0007669"/>
    <property type="project" value="UniProtKB-KW"/>
</dbReference>
<dbReference type="Proteomes" id="UP001197247">
    <property type="component" value="Unassembled WGS sequence"/>
</dbReference>
<keyword evidence="3 8" id="KW-0489">Methyltransferase</keyword>
<evidence type="ECO:0000313" key="9">
    <source>
        <dbReference type="Proteomes" id="UP001197247"/>
    </source>
</evidence>
<dbReference type="InterPro" id="IPR011639">
    <property type="entry name" value="MethylTrfase_TaqI-like_dom"/>
</dbReference>
<comment type="similarity">
    <text evidence="1">Belongs to the N(4)/N(6)-methyltransferase family.</text>
</comment>
<dbReference type="RefSeq" id="WP_214156588.1">
    <property type="nucleotide sequence ID" value="NZ_JAHBAY010000005.1"/>
</dbReference>
<dbReference type="CDD" id="cd02440">
    <property type="entry name" value="AdoMet_MTases"/>
    <property type="match status" value="1"/>
</dbReference>